<dbReference type="PROSITE" id="PS51257">
    <property type="entry name" value="PROKAR_LIPOPROTEIN"/>
    <property type="match status" value="1"/>
</dbReference>
<dbReference type="GO" id="GO:0016787">
    <property type="term" value="F:hydrolase activity"/>
    <property type="evidence" value="ECO:0007669"/>
    <property type="project" value="UniProtKB-KW"/>
</dbReference>
<dbReference type="Gene3D" id="3.60.15.10">
    <property type="entry name" value="Ribonuclease Z/Hydroxyacylglutathione hydrolase-like"/>
    <property type="match status" value="1"/>
</dbReference>
<organism evidence="1 2">
    <name type="scientific">Bizionia saleffrena</name>
    <dbReference type="NCBI Taxonomy" id="291189"/>
    <lineage>
        <taxon>Bacteria</taxon>
        <taxon>Pseudomonadati</taxon>
        <taxon>Bacteroidota</taxon>
        <taxon>Flavobacteriia</taxon>
        <taxon>Flavobacteriales</taxon>
        <taxon>Flavobacteriaceae</taxon>
        <taxon>Bizionia</taxon>
    </lineage>
</organism>
<dbReference type="InterPro" id="IPR036866">
    <property type="entry name" value="RibonucZ/Hydroxyglut_hydro"/>
</dbReference>
<dbReference type="Proteomes" id="UP000323324">
    <property type="component" value="Unassembled WGS sequence"/>
</dbReference>
<name>A0A8H2QE59_9FLAO</name>
<keyword evidence="1" id="KW-0378">Hydrolase</keyword>
<proteinExistence type="predicted"/>
<sequence length="263" mass="29798">MRTTNIIVLAALLSFSSCKTDEKTDVKTEDTTKTVVEAPRKTPLEIIPINHATMSIEYGVDIIYVDPVGDFKAKNLNMSPSYILITDIHEDHFSLQTLESFNLQGTKIIAPAAVKEKMSKNLAAQTIVLNNGEIQEARNFSVEAVPMYNLREEALKYHPKGRGNGYILTLGEQRIYISGDTEDIPEMRALKNIDKAFICMNLPYTMTVKSAADAVVAFAPREVYPYHYRGTEGLSNVELFRELVLQRNNNIEVIQWDWYKTKE</sequence>
<gene>
    <name evidence="1" type="ORF">ES676_10065</name>
</gene>
<dbReference type="PANTHER" id="PTHR43546">
    <property type="entry name" value="UPF0173 METAL-DEPENDENT HYDROLASE MJ1163-RELATED"/>
    <property type="match status" value="1"/>
</dbReference>
<dbReference type="Pfam" id="PF13483">
    <property type="entry name" value="Lactamase_B_3"/>
    <property type="match status" value="1"/>
</dbReference>
<dbReference type="PANTHER" id="PTHR43546:SF3">
    <property type="entry name" value="UPF0173 METAL-DEPENDENT HYDROLASE MJ1163"/>
    <property type="match status" value="1"/>
</dbReference>
<dbReference type="AlphaFoldDB" id="A0A8H2QE59"/>
<comment type="caution">
    <text evidence="1">The sequence shown here is derived from an EMBL/GenBank/DDBJ whole genome shotgun (WGS) entry which is preliminary data.</text>
</comment>
<evidence type="ECO:0000313" key="1">
    <source>
        <dbReference type="EMBL" id="TYB73091.1"/>
    </source>
</evidence>
<keyword evidence="2" id="KW-1185">Reference proteome</keyword>
<dbReference type="EMBL" id="VSKM01000009">
    <property type="protein sequence ID" value="TYB73091.1"/>
    <property type="molecule type" value="Genomic_DNA"/>
</dbReference>
<evidence type="ECO:0000313" key="2">
    <source>
        <dbReference type="Proteomes" id="UP000323324"/>
    </source>
</evidence>
<accession>A0A8H2QE59</accession>
<protein>
    <submittedName>
        <fullName evidence="1">MBL fold metallo-hydrolase</fullName>
    </submittedName>
</protein>
<reference evidence="1 2" key="1">
    <citation type="submission" date="2019-08" db="EMBL/GenBank/DDBJ databases">
        <title>Genomes of Antarctic Bizionia species.</title>
        <authorList>
            <person name="Bowman J.P."/>
        </authorList>
    </citation>
    <scope>NUCLEOTIDE SEQUENCE [LARGE SCALE GENOMIC DNA]</scope>
    <source>
        <strain evidence="1 2">HFD</strain>
    </source>
</reference>
<dbReference type="RefSeq" id="WP_148370198.1">
    <property type="nucleotide sequence ID" value="NZ_VSKM01000009.1"/>
</dbReference>
<dbReference type="InterPro" id="IPR050114">
    <property type="entry name" value="UPF0173_UPF0282_UlaG_hydrolase"/>
</dbReference>
<dbReference type="SUPFAM" id="SSF56281">
    <property type="entry name" value="Metallo-hydrolase/oxidoreductase"/>
    <property type="match status" value="1"/>
</dbReference>